<evidence type="ECO:0000313" key="4">
    <source>
        <dbReference type="Proteomes" id="UP000053105"/>
    </source>
</evidence>
<evidence type="ECO:0000256" key="2">
    <source>
        <dbReference type="SAM" id="SignalP"/>
    </source>
</evidence>
<dbReference type="Proteomes" id="UP000053105">
    <property type="component" value="Unassembled WGS sequence"/>
</dbReference>
<feature type="region of interest" description="Disordered" evidence="1">
    <location>
        <begin position="55"/>
        <end position="77"/>
    </location>
</feature>
<evidence type="ECO:0000256" key="1">
    <source>
        <dbReference type="SAM" id="MobiDB-lite"/>
    </source>
</evidence>
<protein>
    <submittedName>
        <fullName evidence="3">Uncharacterized protein</fullName>
    </submittedName>
</protein>
<gene>
    <name evidence="3" type="ORF">WN51_12275</name>
</gene>
<name>A0A0N0BH04_9HYME</name>
<organism evidence="3 4">
    <name type="scientific">Melipona quadrifasciata</name>
    <dbReference type="NCBI Taxonomy" id="166423"/>
    <lineage>
        <taxon>Eukaryota</taxon>
        <taxon>Metazoa</taxon>
        <taxon>Ecdysozoa</taxon>
        <taxon>Arthropoda</taxon>
        <taxon>Hexapoda</taxon>
        <taxon>Insecta</taxon>
        <taxon>Pterygota</taxon>
        <taxon>Neoptera</taxon>
        <taxon>Endopterygota</taxon>
        <taxon>Hymenoptera</taxon>
        <taxon>Apocrita</taxon>
        <taxon>Aculeata</taxon>
        <taxon>Apoidea</taxon>
        <taxon>Anthophila</taxon>
        <taxon>Apidae</taxon>
        <taxon>Melipona</taxon>
    </lineage>
</organism>
<dbReference type="AlphaFoldDB" id="A0A0N0BH04"/>
<feature type="region of interest" description="Disordered" evidence="1">
    <location>
        <begin position="100"/>
        <end position="125"/>
    </location>
</feature>
<feature type="signal peptide" evidence="2">
    <location>
        <begin position="1"/>
        <end position="16"/>
    </location>
</feature>
<proteinExistence type="predicted"/>
<reference evidence="3 4" key="1">
    <citation type="submission" date="2015-07" db="EMBL/GenBank/DDBJ databases">
        <title>The genome of Melipona quadrifasciata.</title>
        <authorList>
            <person name="Pan H."/>
            <person name="Kapheim K."/>
        </authorList>
    </citation>
    <scope>NUCLEOTIDE SEQUENCE [LARGE SCALE GENOMIC DNA]</scope>
    <source>
        <strain evidence="3">0111107301</strain>
        <tissue evidence="3">Whole body</tissue>
    </source>
</reference>
<feature type="chain" id="PRO_5005844973" evidence="2">
    <location>
        <begin position="17"/>
        <end position="125"/>
    </location>
</feature>
<sequence length="125" mass="13825">MAEVQVAILKLGKLLAATVLGHVGSERVNWNRTKTSTAANDTFNRRCGASQMIKRGRELTSNSTENPGLPGAGGRSAYRRKEWGKEWGGGEKAEIEKRFIRKKDDSRDASPSWLIPKRKEGVKEG</sequence>
<keyword evidence="4" id="KW-1185">Reference proteome</keyword>
<dbReference type="EMBL" id="KQ435762">
    <property type="protein sequence ID" value="KOX75531.1"/>
    <property type="molecule type" value="Genomic_DNA"/>
</dbReference>
<keyword evidence="2" id="KW-0732">Signal</keyword>
<evidence type="ECO:0000313" key="3">
    <source>
        <dbReference type="EMBL" id="KOX75531.1"/>
    </source>
</evidence>
<accession>A0A0N0BH04</accession>